<reference evidence="1 2" key="1">
    <citation type="submission" date="2015-09" db="EMBL/GenBank/DDBJ databases">
        <authorList>
            <consortium name="Swine Surveillance"/>
        </authorList>
    </citation>
    <scope>NUCLEOTIDE SEQUENCE [LARGE SCALE GENOMIC DNA]</scope>
    <source>
        <strain evidence="1 2">CECT 4357</strain>
    </source>
</reference>
<keyword evidence="2" id="KW-1185">Reference proteome</keyword>
<evidence type="ECO:0000313" key="2">
    <source>
        <dbReference type="Proteomes" id="UP000051587"/>
    </source>
</evidence>
<dbReference type="AlphaFoldDB" id="A0A0P1F6G4"/>
<gene>
    <name evidence="1" type="ORF">TG4357_00482</name>
</gene>
<sequence length="95" mass="10705">MTELSSQITFVRPGGVATQIFADGAETMRICLGYLHDPDDGVLAEMKARHDPVPWQSAEVRDEAIRAVEIRVDLDDETRAQLLEWITATPYFEDI</sequence>
<dbReference type="RefSeq" id="WP_058261281.1">
    <property type="nucleotide sequence ID" value="NZ_CP051181.1"/>
</dbReference>
<organism evidence="1 2">
    <name type="scientific">Thalassovita gelatinovora</name>
    <name type="common">Thalassobius gelatinovorus</name>
    <dbReference type="NCBI Taxonomy" id="53501"/>
    <lineage>
        <taxon>Bacteria</taxon>
        <taxon>Pseudomonadati</taxon>
        <taxon>Pseudomonadota</taxon>
        <taxon>Alphaproteobacteria</taxon>
        <taxon>Rhodobacterales</taxon>
        <taxon>Roseobacteraceae</taxon>
        <taxon>Thalassovita</taxon>
    </lineage>
</organism>
<evidence type="ECO:0000313" key="1">
    <source>
        <dbReference type="EMBL" id="CUH63103.1"/>
    </source>
</evidence>
<dbReference type="EMBL" id="CYSA01000005">
    <property type="protein sequence ID" value="CUH63103.1"/>
    <property type="molecule type" value="Genomic_DNA"/>
</dbReference>
<protein>
    <submittedName>
        <fullName evidence="1">Uncharacterized protein</fullName>
    </submittedName>
</protein>
<dbReference type="Proteomes" id="UP000051587">
    <property type="component" value="Unassembled WGS sequence"/>
</dbReference>
<dbReference type="OrthoDB" id="7872003at2"/>
<dbReference type="STRING" id="53501.SAMN04488043_103382"/>
<name>A0A0P1F6G4_THAGE</name>
<proteinExistence type="predicted"/>
<accession>A0A0P1F6G4</accession>